<feature type="compositionally biased region" description="Basic and acidic residues" evidence="1">
    <location>
        <begin position="234"/>
        <end position="255"/>
    </location>
</feature>
<evidence type="ECO:0000313" key="2">
    <source>
        <dbReference type="EMBL" id="KAJ4349398.1"/>
    </source>
</evidence>
<dbReference type="Proteomes" id="UP001140513">
    <property type="component" value="Unassembled WGS sequence"/>
</dbReference>
<proteinExistence type="predicted"/>
<dbReference type="RefSeq" id="XP_056068328.1">
    <property type="nucleotide sequence ID" value="XM_056216772.1"/>
</dbReference>
<accession>A0A9W8XFH0</accession>
<comment type="caution">
    <text evidence="2">The sequence shown here is derived from an EMBL/GenBank/DDBJ whole genome shotgun (WGS) entry which is preliminary data.</text>
</comment>
<dbReference type="AlphaFoldDB" id="A0A9W8XFH0"/>
<evidence type="ECO:0000313" key="3">
    <source>
        <dbReference type="Proteomes" id="UP001140513"/>
    </source>
</evidence>
<gene>
    <name evidence="2" type="ORF">N0V89_008013</name>
</gene>
<feature type="region of interest" description="Disordered" evidence="1">
    <location>
        <begin position="196"/>
        <end position="255"/>
    </location>
</feature>
<evidence type="ECO:0000256" key="1">
    <source>
        <dbReference type="SAM" id="MobiDB-lite"/>
    </source>
</evidence>
<name>A0A9W8XFH0_9PLEO</name>
<reference evidence="2" key="1">
    <citation type="submission" date="2022-10" db="EMBL/GenBank/DDBJ databases">
        <title>Tapping the CABI collections for fungal endophytes: first genome assemblies for Collariella, Neodidymelliopsis, Ascochyta clinopodiicola, Didymella pomorum, Didymosphaeria variabile, Neocosmospora piperis and Neocucurbitaria cava.</title>
        <authorList>
            <person name="Hill R."/>
        </authorList>
    </citation>
    <scope>NUCLEOTIDE SEQUENCE</scope>
    <source>
        <strain evidence="2">IMI 356815</strain>
    </source>
</reference>
<organism evidence="2 3">
    <name type="scientific">Didymosphaeria variabile</name>
    <dbReference type="NCBI Taxonomy" id="1932322"/>
    <lineage>
        <taxon>Eukaryota</taxon>
        <taxon>Fungi</taxon>
        <taxon>Dikarya</taxon>
        <taxon>Ascomycota</taxon>
        <taxon>Pezizomycotina</taxon>
        <taxon>Dothideomycetes</taxon>
        <taxon>Pleosporomycetidae</taxon>
        <taxon>Pleosporales</taxon>
        <taxon>Massarineae</taxon>
        <taxon>Didymosphaeriaceae</taxon>
        <taxon>Didymosphaeria</taxon>
    </lineage>
</organism>
<dbReference type="EMBL" id="JAPEUX010000006">
    <property type="protein sequence ID" value="KAJ4349398.1"/>
    <property type="molecule type" value="Genomic_DNA"/>
</dbReference>
<protein>
    <submittedName>
        <fullName evidence="2">Uncharacterized protein</fullName>
    </submittedName>
</protein>
<dbReference type="GeneID" id="80911543"/>
<sequence length="322" mass="36820">MAPPTPPTRNELEAWAQEAFPEDFALFKAEIDKIMTPTSYPYGYDPDYPAGPKPEYRDWECPTKVDRVKLNMEKHLILIIGTFKRRSPGGKMDKLFIYMTPGWELKFGRQVFDGKLAQHWYLSNDQATTGKDVNMFPFWRGIHLRDPNFQHGRLIKAVAVYLHMLRELLPDSRGRFEVKEHFEAAVKACAEHCRNRDRPQLGAPPPSQVTTKPAAQAAPLPSQVRADGNGMKRGRGEDVGPQERTKRVKGPEDRVKELEEKLKMVEEANAKQVKELKDRVSEVEQENKQLKEEVSGVKAEVARKDDQLATIQSVLGDQYRQP</sequence>
<dbReference type="Gene3D" id="1.20.5.340">
    <property type="match status" value="1"/>
</dbReference>
<keyword evidence="3" id="KW-1185">Reference proteome</keyword>